<organism evidence="3 4">
    <name type="scientific">Pseudoalteromonas ruthenica</name>
    <dbReference type="NCBI Taxonomy" id="151081"/>
    <lineage>
        <taxon>Bacteria</taxon>
        <taxon>Pseudomonadati</taxon>
        <taxon>Pseudomonadota</taxon>
        <taxon>Gammaproteobacteria</taxon>
        <taxon>Alteromonadales</taxon>
        <taxon>Pseudoalteromonadaceae</taxon>
        <taxon>Pseudoalteromonas</taxon>
    </lineage>
</organism>
<feature type="chain" id="PRO_5002475088" evidence="2">
    <location>
        <begin position="20"/>
        <end position="389"/>
    </location>
</feature>
<dbReference type="OrthoDB" id="5801251at2"/>
<dbReference type="InterPro" id="IPR019734">
    <property type="entry name" value="TPR_rpt"/>
</dbReference>
<dbReference type="EMBL" id="JXXZ01000004">
    <property type="protein sequence ID" value="KJZ01115.1"/>
    <property type="molecule type" value="Genomic_DNA"/>
</dbReference>
<dbReference type="PANTHER" id="PTHR12558">
    <property type="entry name" value="CELL DIVISION CYCLE 16,23,27"/>
    <property type="match status" value="1"/>
</dbReference>
<evidence type="ECO:0000313" key="4">
    <source>
        <dbReference type="Proteomes" id="UP000033664"/>
    </source>
</evidence>
<gene>
    <name evidence="3" type="ORF">TW72_04525</name>
</gene>
<protein>
    <submittedName>
        <fullName evidence="3">Uncharacterized protein</fullName>
    </submittedName>
</protein>
<dbReference type="SUPFAM" id="SSF48452">
    <property type="entry name" value="TPR-like"/>
    <property type="match status" value="1"/>
</dbReference>
<dbReference type="SMART" id="SM00028">
    <property type="entry name" value="TPR"/>
    <property type="match status" value="4"/>
</dbReference>
<comment type="caution">
    <text evidence="3">The sequence shown here is derived from an EMBL/GenBank/DDBJ whole genome shotgun (WGS) entry which is preliminary data.</text>
</comment>
<keyword evidence="2" id="KW-0732">Signal</keyword>
<dbReference type="eggNOG" id="COG0457">
    <property type="taxonomic scope" value="Bacteria"/>
</dbReference>
<dbReference type="AlphaFoldDB" id="A0A0F4Q186"/>
<keyword evidence="1" id="KW-0802">TPR repeat</keyword>
<proteinExistence type="predicted"/>
<sequence length="389" mass="43842">MRCLSLLAFLLLLAGCSSTEQSHLPPPPVNLTYHPDLQALPVESMDDIFNLNSDMKAQLNQAFASRFGDLSATKRLIMFLLNNGDKSLRYQSGATLTAQQTYNQLNANCLSLSILAFSMAEHLGLEGEFQRVHIPEYWALDKGYNLLTGHINLKLRMPKVRRSDVINLYDNQGAMLVDFAPDISGDNFKTTTISKERVAAMFYNNKGAAALVNNKRNEAFSYFLAATQMDPSYSGGWGNLGILFRVIEDYQRAEQAYDYALLADANNNTAAGNLAILYQLTGRQQQAQEIETALANKRKTNPYYQVALGNEDIVKKQYSQALAHFRKARELDGRMHESYFGLARTYYLMGDIKAARKHLTMAHQRAQFKYDKERYRGKLAALNLVASNR</sequence>
<evidence type="ECO:0000313" key="3">
    <source>
        <dbReference type="EMBL" id="KJZ01115.1"/>
    </source>
</evidence>
<keyword evidence="4" id="KW-1185">Reference proteome</keyword>
<dbReference type="Proteomes" id="UP000033664">
    <property type="component" value="Unassembled WGS sequence"/>
</dbReference>
<dbReference type="PANTHER" id="PTHR12558:SF13">
    <property type="entry name" value="CELL DIVISION CYCLE PROTEIN 27 HOMOLOG"/>
    <property type="match status" value="1"/>
</dbReference>
<feature type="signal peptide" evidence="2">
    <location>
        <begin position="1"/>
        <end position="19"/>
    </location>
</feature>
<dbReference type="PATRIC" id="fig|151081.8.peg.215"/>
<dbReference type="PROSITE" id="PS50005">
    <property type="entry name" value="TPR"/>
    <property type="match status" value="1"/>
</dbReference>
<reference evidence="3 4" key="1">
    <citation type="journal article" date="2015" name="BMC Genomics">
        <title>Genome mining reveals unlocked bioactive potential of marine Gram-negative bacteria.</title>
        <authorList>
            <person name="Machado H."/>
            <person name="Sonnenschein E.C."/>
            <person name="Melchiorsen J."/>
            <person name="Gram L."/>
        </authorList>
    </citation>
    <scope>NUCLEOTIDE SEQUENCE [LARGE SCALE GENOMIC DNA]</scope>
    <source>
        <strain evidence="3 4">S3137</strain>
    </source>
</reference>
<dbReference type="Gene3D" id="1.25.40.10">
    <property type="entry name" value="Tetratricopeptide repeat domain"/>
    <property type="match status" value="2"/>
</dbReference>
<name>A0A0F4Q186_9GAMM</name>
<evidence type="ECO:0000256" key="2">
    <source>
        <dbReference type="SAM" id="SignalP"/>
    </source>
</evidence>
<dbReference type="InterPro" id="IPR011990">
    <property type="entry name" value="TPR-like_helical_dom_sf"/>
</dbReference>
<dbReference type="RefSeq" id="WP_045978177.1">
    <property type="nucleotide sequence ID" value="NZ_JXXY01000001.1"/>
</dbReference>
<accession>A0A0F4Q186</accession>
<evidence type="ECO:0000256" key="1">
    <source>
        <dbReference type="PROSITE-ProRule" id="PRU00339"/>
    </source>
</evidence>
<feature type="repeat" description="TPR" evidence="1">
    <location>
        <begin position="234"/>
        <end position="267"/>
    </location>
</feature>
<dbReference type="PROSITE" id="PS51257">
    <property type="entry name" value="PROKAR_LIPOPROTEIN"/>
    <property type="match status" value="1"/>
</dbReference>
<dbReference type="Pfam" id="PF14559">
    <property type="entry name" value="TPR_19"/>
    <property type="match status" value="1"/>
</dbReference>
<dbReference type="GeneID" id="58227752"/>